<keyword evidence="4" id="KW-1185">Reference proteome</keyword>
<dbReference type="Proteomes" id="UP000076925">
    <property type="component" value="Unassembled WGS sequence"/>
</dbReference>
<comment type="caution">
    <text evidence="3">The sequence shown here is derived from an EMBL/GenBank/DDBJ whole genome shotgun (WGS) entry which is preliminary data.</text>
</comment>
<dbReference type="RefSeq" id="WP_017742774.1">
    <property type="nucleotide sequence ID" value="NZ_KQ976354.1"/>
</dbReference>
<dbReference type="OrthoDB" id="32153at2"/>
<protein>
    <submittedName>
        <fullName evidence="3">Twitching motility protein PilT</fullName>
    </submittedName>
</protein>
<dbReference type="Pfam" id="PF01850">
    <property type="entry name" value="PIN"/>
    <property type="match status" value="1"/>
</dbReference>
<evidence type="ECO:0000256" key="1">
    <source>
        <dbReference type="ARBA" id="ARBA00022842"/>
    </source>
</evidence>
<dbReference type="SUPFAM" id="SSF88723">
    <property type="entry name" value="PIN domain-like"/>
    <property type="match status" value="1"/>
</dbReference>
<evidence type="ECO:0000313" key="3">
    <source>
        <dbReference type="EMBL" id="KYC36080.1"/>
    </source>
</evidence>
<reference evidence="3 4" key="1">
    <citation type="journal article" date="2013" name="Genome Biol. Evol.">
        <title>Genomes of Stigonematalean cyanobacteria (subsection V) and the evolution of oxygenic photosynthesis from prokaryotes to plastids.</title>
        <authorList>
            <person name="Dagan T."/>
            <person name="Roettger M."/>
            <person name="Stucken K."/>
            <person name="Landan G."/>
            <person name="Koch R."/>
            <person name="Major P."/>
            <person name="Gould S.B."/>
            <person name="Goremykin V.V."/>
            <person name="Rippka R."/>
            <person name="Tandeau de Marsac N."/>
            <person name="Gugger M."/>
            <person name="Lockhart P.J."/>
            <person name="Allen J.F."/>
            <person name="Brune I."/>
            <person name="Maus I."/>
            <person name="Puhler A."/>
            <person name="Martin W.F."/>
        </authorList>
    </citation>
    <scope>NUCLEOTIDE SEQUENCE [LARGE SCALE GENOMIC DNA]</scope>
    <source>
        <strain evidence="3 4">PCC 7110</strain>
    </source>
</reference>
<dbReference type="PANTHER" id="PTHR35901:SF1">
    <property type="entry name" value="EXONUCLEASE VAPC9"/>
    <property type="match status" value="1"/>
</dbReference>
<sequence>MTIQLICVDANFIVKLINSHRETSPYLTLWDKWEQTQTKIIAPTLLCYEVTNVFYRMKLAKQLLNTEAQQCLNNALNLPIQFYGDRQLHQQAWEIAQQFNLSAAYDAHYLALAQRFQADFYTGDKRLFNTVHSALSWIHLVE</sequence>
<dbReference type="CDD" id="cd09873">
    <property type="entry name" value="PIN_Pae0151-like"/>
    <property type="match status" value="1"/>
</dbReference>
<evidence type="ECO:0000313" key="4">
    <source>
        <dbReference type="Proteomes" id="UP000076925"/>
    </source>
</evidence>
<dbReference type="Gene3D" id="3.40.50.1010">
    <property type="entry name" value="5'-nuclease"/>
    <property type="match status" value="1"/>
</dbReference>
<dbReference type="InterPro" id="IPR029060">
    <property type="entry name" value="PIN-like_dom_sf"/>
</dbReference>
<dbReference type="InterPro" id="IPR051619">
    <property type="entry name" value="TypeII_TA_RNase_PINc/VapC"/>
</dbReference>
<name>A0A139WUH7_9CYAN</name>
<dbReference type="AlphaFoldDB" id="A0A139WUH7"/>
<keyword evidence="1" id="KW-0460">Magnesium</keyword>
<dbReference type="InterPro" id="IPR044153">
    <property type="entry name" value="PIN_Pae0151-like"/>
</dbReference>
<dbReference type="STRING" id="128403.WA1_40795"/>
<dbReference type="PANTHER" id="PTHR35901">
    <property type="entry name" value="RIBONUCLEASE VAPC3"/>
    <property type="match status" value="1"/>
</dbReference>
<gene>
    <name evidence="3" type="ORF">WA1_40795</name>
</gene>
<accession>A0A139WUH7</accession>
<organism evidence="3 4">
    <name type="scientific">Scytonema hofmannii PCC 7110</name>
    <dbReference type="NCBI Taxonomy" id="128403"/>
    <lineage>
        <taxon>Bacteria</taxon>
        <taxon>Bacillati</taxon>
        <taxon>Cyanobacteriota</taxon>
        <taxon>Cyanophyceae</taxon>
        <taxon>Nostocales</taxon>
        <taxon>Scytonemataceae</taxon>
        <taxon>Scytonema</taxon>
    </lineage>
</organism>
<dbReference type="EMBL" id="ANNX02000047">
    <property type="protein sequence ID" value="KYC36080.1"/>
    <property type="molecule type" value="Genomic_DNA"/>
</dbReference>
<feature type="domain" description="PIN" evidence="2">
    <location>
        <begin position="6"/>
        <end position="128"/>
    </location>
</feature>
<proteinExistence type="predicted"/>
<evidence type="ECO:0000259" key="2">
    <source>
        <dbReference type="Pfam" id="PF01850"/>
    </source>
</evidence>
<dbReference type="InterPro" id="IPR002716">
    <property type="entry name" value="PIN_dom"/>
</dbReference>